<dbReference type="AlphaFoldDB" id="A0A9D7SCB7"/>
<reference evidence="1 2" key="1">
    <citation type="submission" date="2020-10" db="EMBL/GenBank/DDBJ databases">
        <title>Connecting structure to function with the recovery of over 1000 high-quality activated sludge metagenome-assembled genomes encoding full-length rRNA genes using long-read sequencing.</title>
        <authorList>
            <person name="Singleton C.M."/>
            <person name="Petriglieri F."/>
            <person name="Kristensen J.M."/>
            <person name="Kirkegaard R.H."/>
            <person name="Michaelsen T.Y."/>
            <person name="Andersen M.H."/>
            <person name="Karst S.M."/>
            <person name="Dueholm M.S."/>
            <person name="Nielsen P.H."/>
            <person name="Albertsen M."/>
        </authorList>
    </citation>
    <scope>NUCLEOTIDE SEQUENCE [LARGE SCALE GENOMIC DNA]</scope>
    <source>
        <strain evidence="1">Ribe_18-Q3-R11-54_BAT3C.373</strain>
    </source>
</reference>
<dbReference type="Pfam" id="PF13692">
    <property type="entry name" value="Glyco_trans_1_4"/>
    <property type="match status" value="1"/>
</dbReference>
<organism evidence="1 2">
    <name type="scientific">Candidatus Defluviibacterium haderslevense</name>
    <dbReference type="NCBI Taxonomy" id="2981993"/>
    <lineage>
        <taxon>Bacteria</taxon>
        <taxon>Pseudomonadati</taxon>
        <taxon>Bacteroidota</taxon>
        <taxon>Saprospiria</taxon>
        <taxon>Saprospirales</taxon>
        <taxon>Saprospiraceae</taxon>
        <taxon>Candidatus Defluviibacterium</taxon>
    </lineage>
</organism>
<dbReference type="SUPFAM" id="SSF53756">
    <property type="entry name" value="UDP-Glycosyltransferase/glycogen phosphorylase"/>
    <property type="match status" value="1"/>
</dbReference>
<dbReference type="PANTHER" id="PTHR12526:SF630">
    <property type="entry name" value="GLYCOSYLTRANSFERASE"/>
    <property type="match status" value="1"/>
</dbReference>
<protein>
    <submittedName>
        <fullName evidence="1">Glycosyltransferase family 4 protein</fullName>
    </submittedName>
</protein>
<dbReference type="Proteomes" id="UP000808349">
    <property type="component" value="Unassembled WGS sequence"/>
</dbReference>
<dbReference type="PANTHER" id="PTHR12526">
    <property type="entry name" value="GLYCOSYLTRANSFERASE"/>
    <property type="match status" value="1"/>
</dbReference>
<dbReference type="EMBL" id="JADKFW010000021">
    <property type="protein sequence ID" value="MBK9719808.1"/>
    <property type="molecule type" value="Genomic_DNA"/>
</dbReference>
<dbReference type="CDD" id="cd03801">
    <property type="entry name" value="GT4_PimA-like"/>
    <property type="match status" value="1"/>
</dbReference>
<gene>
    <name evidence="1" type="ORF">IPO85_20285</name>
</gene>
<dbReference type="Gene3D" id="3.40.50.2000">
    <property type="entry name" value="Glycogen Phosphorylase B"/>
    <property type="match status" value="2"/>
</dbReference>
<comment type="caution">
    <text evidence="1">The sequence shown here is derived from an EMBL/GenBank/DDBJ whole genome shotgun (WGS) entry which is preliminary data.</text>
</comment>
<accession>A0A9D7SCB7</accession>
<sequence>MKILQLCKKFPYPLKDGEAIAINQMSLALHNLGCEMSLLTMNTSRHHFNFSGELPTECLHYKFIKSVEVDNQINAFGALKNLFSSDSYHISRFISTSFANQLIQILKENKYDIIQLETLYLAPYLDIIKEHSNALIVMRAHNIEHEIWDRITDQIKFIPKKIYLSYLAKKLKRFEVETLNNYDFLVAITDRDLKKFRELGYKNGCISSPVGLDLNQYNITPQPNNQLSLCFIGSLDWMPNSSGLNWFISEAWPEINQLFPNLKFHFTGRGADESYSKLNQPNIIFHQNTNDAKAFINSHPIMIVPLFAGSGIRVKILEGMALGKVIITTRIGLEGIPAIDRKHVLIADTKEEMIEAIQYCYEHYNELHEIGQAARSLVKNKFDGTVLAGQLISAFQQAIKQHAS</sequence>
<proteinExistence type="predicted"/>
<evidence type="ECO:0000313" key="2">
    <source>
        <dbReference type="Proteomes" id="UP000808349"/>
    </source>
</evidence>
<evidence type="ECO:0000313" key="1">
    <source>
        <dbReference type="EMBL" id="MBK9719808.1"/>
    </source>
</evidence>
<name>A0A9D7SCB7_9BACT</name>